<dbReference type="NCBIfam" id="TIGR00049">
    <property type="entry name" value="iron-sulfur cluster assembly accessory protein"/>
    <property type="match status" value="1"/>
</dbReference>
<evidence type="ECO:0000259" key="11">
    <source>
        <dbReference type="Pfam" id="PF05303"/>
    </source>
</evidence>
<evidence type="ECO:0000313" key="13">
    <source>
        <dbReference type="Proteomes" id="UP001239994"/>
    </source>
</evidence>
<dbReference type="Proteomes" id="UP001239994">
    <property type="component" value="Unassembled WGS sequence"/>
</dbReference>
<dbReference type="PANTHER" id="PTHR43011">
    <property type="entry name" value="IRON-SULFUR CLUSTER ASSEMBLY 2 HOMOLOG, MITOCHONDRIAL"/>
    <property type="match status" value="1"/>
</dbReference>
<accession>A0AAD8Z711</accession>
<dbReference type="GO" id="GO:0051537">
    <property type="term" value="F:2 iron, 2 sulfur cluster binding"/>
    <property type="evidence" value="ECO:0007669"/>
    <property type="project" value="TreeGrafter"/>
</dbReference>
<evidence type="ECO:0000256" key="1">
    <source>
        <dbReference type="ARBA" id="ARBA00004173"/>
    </source>
</evidence>
<evidence type="ECO:0000256" key="8">
    <source>
        <dbReference type="ARBA" id="ARBA00077082"/>
    </source>
</evidence>
<comment type="similarity">
    <text evidence="2">Belongs to the HesB/IscA family.</text>
</comment>
<dbReference type="PANTHER" id="PTHR43011:SF1">
    <property type="entry name" value="IRON-SULFUR CLUSTER ASSEMBLY 2 HOMOLOG, MITOCHONDRIAL"/>
    <property type="match status" value="1"/>
</dbReference>
<dbReference type="InterPro" id="IPR000361">
    <property type="entry name" value="ATAP_core_dom"/>
</dbReference>
<feature type="domain" description="Core" evidence="10">
    <location>
        <begin position="281"/>
        <end position="379"/>
    </location>
</feature>
<comment type="subunit">
    <text evidence="9">Heterotetramer; forms a dimer of dimers with IBA57. Interacts with [2Fe-2S]-ISCA2 forming the heterodimer [2Fe- 2S]-ISCA2-IBA57 complex; [2Fe-2S] cluster binding is absolutely required to promote the complex formation.</text>
</comment>
<dbReference type="AlphaFoldDB" id="A0AAD8Z711"/>
<keyword evidence="5" id="KW-0496">Mitochondrion</keyword>
<feature type="domain" description="GSKIP" evidence="11">
    <location>
        <begin position="178"/>
        <end position="234"/>
    </location>
</feature>
<proteinExistence type="inferred from homology"/>
<evidence type="ECO:0000256" key="7">
    <source>
        <dbReference type="ARBA" id="ARBA00073313"/>
    </source>
</evidence>
<evidence type="ECO:0000256" key="2">
    <source>
        <dbReference type="ARBA" id="ARBA00006718"/>
    </source>
</evidence>
<keyword evidence="3" id="KW-0479">Metal-binding</keyword>
<dbReference type="SUPFAM" id="SSF103107">
    <property type="entry name" value="Hypothetical protein c14orf129, hspc210"/>
    <property type="match status" value="1"/>
</dbReference>
<dbReference type="FunFam" id="2.60.300.12:FF:000006">
    <property type="entry name" value="Iron-sulfur cluster assembly 2 mitochondrial"/>
    <property type="match status" value="1"/>
</dbReference>
<dbReference type="GO" id="GO:0051539">
    <property type="term" value="F:4 iron, 4 sulfur cluster binding"/>
    <property type="evidence" value="ECO:0007669"/>
    <property type="project" value="TreeGrafter"/>
</dbReference>
<dbReference type="GO" id="GO:0120510">
    <property type="term" value="C:mitochondrial [4Fe-4S] assembly complex"/>
    <property type="evidence" value="ECO:0007669"/>
    <property type="project" value="UniProtKB-ARBA"/>
</dbReference>
<sequence>MGWKGKKLGFNERKTACCLCTGPGVGEPSTHSALHSKDKDLAWMAAHDILPVRAVMHSRGMAAVATCPRLGCGKPETVKSLSLPAGEVLPRVYRLVVNGVGQRVEKLSANEFEALWLTLSSVKAALWTSRNLLVGKRVTVPLHATRRLVMEVDCQPEDLSRSSYEERCSELGGVKDMRLEAEALVSDVLFAVTDMYVSQSLTNALDVAYINVETREGNRYCLELTEAGLRQVMTWKKATVQSVSHPARPLQRCRIPPYYLVVRYSNSPSQEEQDTFSPLDKISLTESCVKRLSEIMDKGECLRIQVEGGGCSGFQYKFSVDTVKNEDDRVFEQNGVSVIVDQESLEFVKGATLDFSQELIRSSFRVLKNPQAEHGCSCGSSFSVKA</sequence>
<keyword evidence="4" id="KW-0408">Iron</keyword>
<evidence type="ECO:0000256" key="4">
    <source>
        <dbReference type="ARBA" id="ARBA00023004"/>
    </source>
</evidence>
<evidence type="ECO:0000313" key="12">
    <source>
        <dbReference type="EMBL" id="KAK1793596.1"/>
    </source>
</evidence>
<evidence type="ECO:0000256" key="6">
    <source>
        <dbReference type="ARBA" id="ARBA00057540"/>
    </source>
</evidence>
<gene>
    <name evidence="12" type="ORF">P4O66_011975</name>
</gene>
<dbReference type="Gene3D" id="2.60.300.12">
    <property type="entry name" value="HesB-like domain"/>
    <property type="match status" value="1"/>
</dbReference>
<dbReference type="GO" id="GO:0005506">
    <property type="term" value="F:iron ion binding"/>
    <property type="evidence" value="ECO:0007669"/>
    <property type="project" value="TreeGrafter"/>
</dbReference>
<dbReference type="Pfam" id="PF01521">
    <property type="entry name" value="Fe-S_biosyn"/>
    <property type="match status" value="1"/>
</dbReference>
<comment type="caution">
    <text evidence="12">The sequence shown here is derived from an EMBL/GenBank/DDBJ whole genome shotgun (WGS) entry which is preliminary data.</text>
</comment>
<evidence type="ECO:0000259" key="10">
    <source>
        <dbReference type="Pfam" id="PF01521"/>
    </source>
</evidence>
<dbReference type="InterPro" id="IPR023231">
    <property type="entry name" value="GSKIP_dom_sf"/>
</dbReference>
<dbReference type="InterPro" id="IPR007967">
    <property type="entry name" value="GSKIP_dom"/>
</dbReference>
<dbReference type="Gene3D" id="3.30.2280.10">
    <property type="entry name" value="Hypothetical protein (hspc210)"/>
    <property type="match status" value="1"/>
</dbReference>
<comment type="function">
    <text evidence="6">Involved in the maturation of mitochondrial 4Fe-4S proteins functioning late in the iron-sulfur cluster assembly pathway. May be involved in the binding of an intermediate of Fe/S cluster assembly.</text>
</comment>
<reference evidence="12" key="1">
    <citation type="submission" date="2023-03" db="EMBL/GenBank/DDBJ databases">
        <title>Electrophorus voltai genome.</title>
        <authorList>
            <person name="Bian C."/>
        </authorList>
    </citation>
    <scope>NUCLEOTIDE SEQUENCE</scope>
    <source>
        <strain evidence="12">CB-2022</strain>
        <tissue evidence="12">Muscle</tissue>
    </source>
</reference>
<dbReference type="InterPro" id="IPR035903">
    <property type="entry name" value="HesB-like_dom_sf"/>
</dbReference>
<evidence type="ECO:0000256" key="9">
    <source>
        <dbReference type="ARBA" id="ARBA00093471"/>
    </source>
</evidence>
<protein>
    <recommendedName>
        <fullName evidence="7">Iron-sulfur cluster assembly 2 homolog, mitochondrial</fullName>
    </recommendedName>
    <alternativeName>
        <fullName evidence="8">HESB-like domain-containing protein 1</fullName>
    </alternativeName>
</protein>
<dbReference type="GO" id="GO:0016226">
    <property type="term" value="P:iron-sulfur cluster assembly"/>
    <property type="evidence" value="ECO:0007669"/>
    <property type="project" value="InterPro"/>
</dbReference>
<evidence type="ECO:0000256" key="5">
    <source>
        <dbReference type="ARBA" id="ARBA00023128"/>
    </source>
</evidence>
<dbReference type="EMBL" id="JAROKS010000018">
    <property type="protein sequence ID" value="KAK1793596.1"/>
    <property type="molecule type" value="Genomic_DNA"/>
</dbReference>
<name>A0AAD8Z711_9TELE</name>
<comment type="subcellular location">
    <subcellularLocation>
        <location evidence="1">Mitochondrion</location>
    </subcellularLocation>
</comment>
<evidence type="ECO:0000256" key="3">
    <source>
        <dbReference type="ARBA" id="ARBA00022723"/>
    </source>
</evidence>
<dbReference type="SUPFAM" id="SSF89360">
    <property type="entry name" value="HesB-like domain"/>
    <property type="match status" value="1"/>
</dbReference>
<organism evidence="12 13">
    <name type="scientific">Electrophorus voltai</name>
    <dbReference type="NCBI Taxonomy" id="2609070"/>
    <lineage>
        <taxon>Eukaryota</taxon>
        <taxon>Metazoa</taxon>
        <taxon>Chordata</taxon>
        <taxon>Craniata</taxon>
        <taxon>Vertebrata</taxon>
        <taxon>Euteleostomi</taxon>
        <taxon>Actinopterygii</taxon>
        <taxon>Neopterygii</taxon>
        <taxon>Teleostei</taxon>
        <taxon>Ostariophysi</taxon>
        <taxon>Gymnotiformes</taxon>
        <taxon>Gymnotoidei</taxon>
        <taxon>Gymnotidae</taxon>
        <taxon>Electrophorus</taxon>
    </lineage>
</organism>
<keyword evidence="13" id="KW-1185">Reference proteome</keyword>
<dbReference type="Pfam" id="PF05303">
    <property type="entry name" value="GSKIP_dom"/>
    <property type="match status" value="1"/>
</dbReference>
<dbReference type="InterPro" id="IPR016092">
    <property type="entry name" value="ATAP"/>
</dbReference>